<feature type="compositionally biased region" description="Low complexity" evidence="2">
    <location>
        <begin position="11"/>
        <end position="55"/>
    </location>
</feature>
<keyword evidence="1" id="KW-0479">Metal-binding</keyword>
<keyword evidence="3" id="KW-1133">Transmembrane helix</keyword>
<dbReference type="CDD" id="cd02208">
    <property type="entry name" value="cupin_RmlC-like"/>
    <property type="match status" value="1"/>
</dbReference>
<feature type="transmembrane region" description="Helical" evidence="3">
    <location>
        <begin position="83"/>
        <end position="107"/>
    </location>
</feature>
<organism evidence="4 5">
    <name type="scientific">Polarella glacialis</name>
    <name type="common">Dinoflagellate</name>
    <dbReference type="NCBI Taxonomy" id="89957"/>
    <lineage>
        <taxon>Eukaryota</taxon>
        <taxon>Sar</taxon>
        <taxon>Alveolata</taxon>
        <taxon>Dinophyceae</taxon>
        <taxon>Suessiales</taxon>
        <taxon>Suessiaceae</taxon>
        <taxon>Polarella</taxon>
    </lineage>
</organism>
<evidence type="ECO:0000313" key="4">
    <source>
        <dbReference type="EMBL" id="CAE8713517.1"/>
    </source>
</evidence>
<evidence type="ECO:0008006" key="6">
    <source>
        <dbReference type="Google" id="ProtNLM"/>
    </source>
</evidence>
<dbReference type="InterPro" id="IPR011051">
    <property type="entry name" value="RmlC_Cupin_sf"/>
</dbReference>
<reference evidence="4" key="1">
    <citation type="submission" date="2021-02" db="EMBL/GenBank/DDBJ databases">
        <authorList>
            <person name="Dougan E. K."/>
            <person name="Rhodes N."/>
            <person name="Thang M."/>
            <person name="Chan C."/>
        </authorList>
    </citation>
    <scope>NUCLEOTIDE SEQUENCE</scope>
</reference>
<proteinExistence type="predicted"/>
<evidence type="ECO:0000313" key="5">
    <source>
        <dbReference type="Proteomes" id="UP000626109"/>
    </source>
</evidence>
<dbReference type="Proteomes" id="UP000626109">
    <property type="component" value="Unassembled WGS sequence"/>
</dbReference>
<gene>
    <name evidence="4" type="ORF">PGLA2088_LOCUS37578</name>
</gene>
<dbReference type="GO" id="GO:0046872">
    <property type="term" value="F:metal ion binding"/>
    <property type="evidence" value="ECO:0007669"/>
    <property type="project" value="UniProtKB-KW"/>
</dbReference>
<sequence>MNTTSQRNAISTSQTTEAATQTTTTTTPPRITPLSATKPRTTTTTITTKPPVTTTNPPPPPPPTTTTTKPPCAMDSCCRRQSLYVVSAWLLLASALPAMLVSSLWLLESKPELEMKGKTLKAFVYADPEAEEFLEVLPAQLWRRVLVSRGRVPFLTELAELRLASGFGELPAVVHAAGTSVFFGLQGNCSLQVWEASAARQELPLRQGAAVVVFPGTKHALLQTQGSESCLILSVLQESGGFDRHDAASGFVAADAESLPVLKTAHESDLLSKKVYLAAGRVPGLFQVSLARLAPGAQCEEHTHRSAAEVYVNYDGKGCHLKMQNEQGQSRVYDLTRGKVAVINPQTLHSAWNDDGEPCQNINLMIGSPKG</sequence>
<feature type="region of interest" description="Disordered" evidence="2">
    <location>
        <begin position="1"/>
        <end position="70"/>
    </location>
</feature>
<dbReference type="AlphaFoldDB" id="A0A813KV30"/>
<accession>A0A813KV30</accession>
<dbReference type="Gene3D" id="2.60.120.10">
    <property type="entry name" value="Jelly Rolls"/>
    <property type="match status" value="2"/>
</dbReference>
<dbReference type="InterPro" id="IPR051610">
    <property type="entry name" value="GPI/OXD"/>
</dbReference>
<feature type="compositionally biased region" description="Polar residues" evidence="2">
    <location>
        <begin position="1"/>
        <end position="10"/>
    </location>
</feature>
<dbReference type="PANTHER" id="PTHR35848:SF6">
    <property type="entry name" value="CUPIN TYPE-2 DOMAIN-CONTAINING PROTEIN"/>
    <property type="match status" value="1"/>
</dbReference>
<evidence type="ECO:0000256" key="3">
    <source>
        <dbReference type="SAM" id="Phobius"/>
    </source>
</evidence>
<protein>
    <recommendedName>
        <fullName evidence="6">Cupin type-1 domain-containing protein</fullName>
    </recommendedName>
</protein>
<comment type="caution">
    <text evidence="4">The sequence shown here is derived from an EMBL/GenBank/DDBJ whole genome shotgun (WGS) entry which is preliminary data.</text>
</comment>
<dbReference type="InterPro" id="IPR014710">
    <property type="entry name" value="RmlC-like_jellyroll"/>
</dbReference>
<evidence type="ECO:0000256" key="1">
    <source>
        <dbReference type="ARBA" id="ARBA00022723"/>
    </source>
</evidence>
<dbReference type="SUPFAM" id="SSF51182">
    <property type="entry name" value="RmlC-like cupins"/>
    <property type="match status" value="1"/>
</dbReference>
<dbReference type="PANTHER" id="PTHR35848">
    <property type="entry name" value="OXALATE-BINDING PROTEIN"/>
    <property type="match status" value="1"/>
</dbReference>
<dbReference type="EMBL" id="CAJNNW010032502">
    <property type="protein sequence ID" value="CAE8713517.1"/>
    <property type="molecule type" value="Genomic_DNA"/>
</dbReference>
<name>A0A813KV30_POLGL</name>
<keyword evidence="3" id="KW-0812">Transmembrane</keyword>
<evidence type="ECO:0000256" key="2">
    <source>
        <dbReference type="SAM" id="MobiDB-lite"/>
    </source>
</evidence>
<keyword evidence="3" id="KW-0472">Membrane</keyword>